<keyword evidence="4" id="KW-1185">Reference proteome</keyword>
<feature type="signal peptide" evidence="2">
    <location>
        <begin position="1"/>
        <end position="23"/>
    </location>
</feature>
<organism evidence="3 4">
    <name type="scientific">Qipengyuania algicida</name>
    <dbReference type="NCBI Taxonomy" id="1836209"/>
    <lineage>
        <taxon>Bacteria</taxon>
        <taxon>Pseudomonadati</taxon>
        <taxon>Pseudomonadota</taxon>
        <taxon>Alphaproteobacteria</taxon>
        <taxon>Sphingomonadales</taxon>
        <taxon>Erythrobacteraceae</taxon>
        <taxon>Qipengyuania</taxon>
    </lineage>
</organism>
<dbReference type="Pfam" id="PF10604">
    <property type="entry name" value="Polyketide_cyc2"/>
    <property type="match status" value="1"/>
</dbReference>
<dbReference type="InterPro" id="IPR019587">
    <property type="entry name" value="Polyketide_cyclase/dehydratase"/>
</dbReference>
<keyword evidence="2" id="KW-0732">Signal</keyword>
<dbReference type="EMBL" id="WTYA01000001">
    <property type="protein sequence ID" value="MXP27419.1"/>
    <property type="molecule type" value="Genomic_DNA"/>
</dbReference>
<comment type="caution">
    <text evidence="3">The sequence shown here is derived from an EMBL/GenBank/DDBJ whole genome shotgun (WGS) entry which is preliminary data.</text>
</comment>
<dbReference type="RefSeq" id="WP_160751709.1">
    <property type="nucleotide sequence ID" value="NZ_WTYA01000001.1"/>
</dbReference>
<proteinExistence type="predicted"/>
<evidence type="ECO:0000313" key="4">
    <source>
        <dbReference type="Proteomes" id="UP000439780"/>
    </source>
</evidence>
<dbReference type="SUPFAM" id="SSF55961">
    <property type="entry name" value="Bet v1-like"/>
    <property type="match status" value="1"/>
</dbReference>
<name>A0A845ADG2_9SPHN</name>
<accession>A0A845ADG2</accession>
<dbReference type="Gene3D" id="3.30.530.20">
    <property type="match status" value="1"/>
</dbReference>
<gene>
    <name evidence="3" type="ORF">GRI58_01110</name>
</gene>
<feature type="chain" id="PRO_5032395498" evidence="2">
    <location>
        <begin position="24"/>
        <end position="203"/>
    </location>
</feature>
<evidence type="ECO:0000313" key="3">
    <source>
        <dbReference type="EMBL" id="MXP27419.1"/>
    </source>
</evidence>
<feature type="region of interest" description="Disordered" evidence="1">
    <location>
        <begin position="183"/>
        <end position="203"/>
    </location>
</feature>
<protein>
    <submittedName>
        <fullName evidence="3">SRPBCC family protein</fullName>
    </submittedName>
</protein>
<dbReference type="OrthoDB" id="5735475at2"/>
<dbReference type="AlphaFoldDB" id="A0A845ADG2"/>
<dbReference type="InterPro" id="IPR023393">
    <property type="entry name" value="START-like_dom_sf"/>
</dbReference>
<reference evidence="3 4" key="1">
    <citation type="submission" date="2019-12" db="EMBL/GenBank/DDBJ databases">
        <title>Genomic-based taxomic classification of the family Erythrobacteraceae.</title>
        <authorList>
            <person name="Xu L."/>
        </authorList>
    </citation>
    <scope>NUCLEOTIDE SEQUENCE [LARGE SCALE GENOMIC DNA]</scope>
    <source>
        <strain evidence="3 4">KEMB 9005-328</strain>
    </source>
</reference>
<sequence length="203" mass="21662">MNFRAIWLGAVLAGAGLTGAAHGEVVKTTADGFVTRDTASVAATPMETWLMLIKPGQWWNPEHSWSGDAANMTLTPQAGGCFCERIPGKDQPGAFALEGSAMHAMVVQAFPLHVLRMRGGLGPLQGEPATGVLTITLKPVDGGTRIMWEYNVGGPMRYTIDEIAPAVDGVMSEQLHRLQQKLGALTETREDKESSETDGDGND</sequence>
<evidence type="ECO:0000256" key="1">
    <source>
        <dbReference type="SAM" id="MobiDB-lite"/>
    </source>
</evidence>
<evidence type="ECO:0000256" key="2">
    <source>
        <dbReference type="SAM" id="SignalP"/>
    </source>
</evidence>
<dbReference type="Proteomes" id="UP000439780">
    <property type="component" value="Unassembled WGS sequence"/>
</dbReference>